<sequence>MSGIMPIEWRCIVLNESLYEDIIYRADFMPGQAPTTIRDLENRPLQFTSVNRPRRRNLYMTLLISYLWAKRHLVAGLDQKVESKRFWPSAGTYLERSTLQTLARCISGCQIPENLTAEHTFEHPTNPERNVPGMAMAADLLDMRKETPESVGPEVMDTLTESMRV</sequence>
<dbReference type="Proteomes" id="UP001152592">
    <property type="component" value="Unassembled WGS sequence"/>
</dbReference>
<evidence type="ECO:0000313" key="2">
    <source>
        <dbReference type="Proteomes" id="UP001152592"/>
    </source>
</evidence>
<name>A0A9W4JA45_9EURO</name>
<proteinExistence type="predicted"/>
<comment type="caution">
    <text evidence="1">The sequence shown here is derived from an EMBL/GenBank/DDBJ whole genome shotgun (WGS) entry which is preliminary data.</text>
</comment>
<organism evidence="1 2">
    <name type="scientific">Penicillium salamii</name>
    <dbReference type="NCBI Taxonomy" id="1612424"/>
    <lineage>
        <taxon>Eukaryota</taxon>
        <taxon>Fungi</taxon>
        <taxon>Dikarya</taxon>
        <taxon>Ascomycota</taxon>
        <taxon>Pezizomycotina</taxon>
        <taxon>Eurotiomycetes</taxon>
        <taxon>Eurotiomycetidae</taxon>
        <taxon>Eurotiales</taxon>
        <taxon>Aspergillaceae</taxon>
        <taxon>Penicillium</taxon>
    </lineage>
</organism>
<dbReference type="AlphaFoldDB" id="A0A9W4JA45"/>
<reference evidence="1" key="1">
    <citation type="submission" date="2021-07" db="EMBL/GenBank/DDBJ databases">
        <authorList>
            <person name="Branca A.L. A."/>
        </authorList>
    </citation>
    <scope>NUCLEOTIDE SEQUENCE</scope>
</reference>
<dbReference type="OrthoDB" id="5404564at2759"/>
<dbReference type="EMBL" id="CAJVPD010000235">
    <property type="protein sequence ID" value="CAG8379831.1"/>
    <property type="molecule type" value="Genomic_DNA"/>
</dbReference>
<gene>
    <name evidence="1" type="ORF">PSALAMII_LOCUS5579</name>
</gene>
<accession>A0A9W4JA45</accession>
<evidence type="ECO:0000313" key="1">
    <source>
        <dbReference type="EMBL" id="CAG8379831.1"/>
    </source>
</evidence>
<protein>
    <submittedName>
        <fullName evidence="1">Uncharacterized protein</fullName>
    </submittedName>
</protein>